<evidence type="ECO:0000256" key="6">
    <source>
        <dbReference type="ARBA" id="ARBA00022898"/>
    </source>
</evidence>
<keyword evidence="12" id="KW-1185">Reference proteome</keyword>
<dbReference type="GO" id="GO:0030170">
    <property type="term" value="F:pyridoxal phosphate binding"/>
    <property type="evidence" value="ECO:0007669"/>
    <property type="project" value="InterPro"/>
</dbReference>
<dbReference type="SUPFAM" id="SSF53383">
    <property type="entry name" value="PLP-dependent transferases"/>
    <property type="match status" value="1"/>
</dbReference>
<evidence type="ECO:0000256" key="4">
    <source>
        <dbReference type="ARBA" id="ARBA00022576"/>
    </source>
</evidence>
<evidence type="ECO:0000256" key="5">
    <source>
        <dbReference type="ARBA" id="ARBA00022679"/>
    </source>
</evidence>
<dbReference type="NCBIfam" id="TIGR01141">
    <property type="entry name" value="hisC"/>
    <property type="match status" value="1"/>
</dbReference>
<dbReference type="InterPro" id="IPR001917">
    <property type="entry name" value="Aminotrans_II_pyridoxalP_BS"/>
</dbReference>
<dbReference type="InterPro" id="IPR015424">
    <property type="entry name" value="PyrdxlP-dep_Trfase"/>
</dbReference>
<dbReference type="InterPro" id="IPR004839">
    <property type="entry name" value="Aminotransferase_I/II_large"/>
</dbReference>
<feature type="modified residue" description="N6-(pyridoxal phosphate)lysine" evidence="9">
    <location>
        <position position="223"/>
    </location>
</feature>
<evidence type="ECO:0000256" key="1">
    <source>
        <dbReference type="ARBA" id="ARBA00001933"/>
    </source>
</evidence>
<dbReference type="PANTHER" id="PTHR43643:SF3">
    <property type="entry name" value="HISTIDINOL-PHOSPHATE AMINOTRANSFERASE"/>
    <property type="match status" value="1"/>
</dbReference>
<evidence type="ECO:0000256" key="7">
    <source>
        <dbReference type="ARBA" id="ARBA00023102"/>
    </source>
</evidence>
<gene>
    <name evidence="9 11" type="primary">hisC</name>
    <name evidence="11" type="ORF">MOO44_01025</name>
</gene>
<keyword evidence="7 9" id="KW-0368">Histidine biosynthesis</keyword>
<dbReference type="Gene3D" id="3.90.1150.10">
    <property type="entry name" value="Aspartate Aminotransferase, domain 1"/>
    <property type="match status" value="1"/>
</dbReference>
<dbReference type="CDD" id="cd00609">
    <property type="entry name" value="AAT_like"/>
    <property type="match status" value="1"/>
</dbReference>
<dbReference type="GO" id="GO:0000105">
    <property type="term" value="P:L-histidine biosynthetic process"/>
    <property type="evidence" value="ECO:0007669"/>
    <property type="project" value="UniProtKB-UniRule"/>
</dbReference>
<dbReference type="HAMAP" id="MF_01023">
    <property type="entry name" value="HisC_aminotrans_2"/>
    <property type="match status" value="1"/>
</dbReference>
<organism evidence="11 12">
    <name type="scientific">Nicoliella spurrieriana</name>
    <dbReference type="NCBI Taxonomy" id="2925830"/>
    <lineage>
        <taxon>Bacteria</taxon>
        <taxon>Bacillati</taxon>
        <taxon>Bacillota</taxon>
        <taxon>Bacilli</taxon>
        <taxon>Lactobacillales</taxon>
        <taxon>Lactobacillaceae</taxon>
        <taxon>Nicoliella</taxon>
    </lineage>
</organism>
<evidence type="ECO:0000313" key="12">
    <source>
        <dbReference type="Proteomes" id="UP000831181"/>
    </source>
</evidence>
<comment type="cofactor">
    <cofactor evidence="1 9">
        <name>pyridoxal 5'-phosphate</name>
        <dbReference type="ChEBI" id="CHEBI:597326"/>
    </cofactor>
</comment>
<dbReference type="AlphaFoldDB" id="A0A976X4G9"/>
<dbReference type="Gene3D" id="3.40.640.10">
    <property type="entry name" value="Type I PLP-dependent aspartate aminotransferase-like (Major domain)"/>
    <property type="match status" value="1"/>
</dbReference>
<sequence length="359" mass="39899">MKDSVKNLASYVPPTPEDQLKQKYGLSRIVRLSANENPYGTSKKVATAVSKAVPLAENFYPDANATELRAAVVKQLAVNGQNIIFGCGLDEIITMVSRIFLTPGDEVLVAGPTFSEYQLNAEIEGAVVKTVPVDGKTGQNDLNGFLKQLTSRTKLIWICNPNNPTGGYNEVDAISQFMKQVPNDVLVVVDEAYIDYVTDQRPASAVGLLKQFDNLALMRTLSKAYGLASFRVGYIIMDTVRAKYMQAVRLPYNLNQLSQVAAVAAIQDQAFINDVVAKNATERNRWAQFLDQHDLKYYPSAANFIYFQVPNAELITDQLIQSGYQVRLHQEPNWLRVTIGTPKDNQAIQTIIERCLNDN</sequence>
<protein>
    <recommendedName>
        <fullName evidence="9">Histidinol-phosphate aminotransferase</fullName>
        <ecNumber evidence="9">2.6.1.9</ecNumber>
    </recommendedName>
    <alternativeName>
        <fullName evidence="9">Imidazole acetol-phosphate transaminase</fullName>
    </alternativeName>
</protein>
<dbReference type="InterPro" id="IPR015422">
    <property type="entry name" value="PyrdxlP-dep_Trfase_small"/>
</dbReference>
<comment type="subunit">
    <text evidence="3 9">Homodimer.</text>
</comment>
<comment type="catalytic activity">
    <reaction evidence="8 9">
        <text>L-histidinol phosphate + 2-oxoglutarate = 3-(imidazol-4-yl)-2-oxopropyl phosphate + L-glutamate</text>
        <dbReference type="Rhea" id="RHEA:23744"/>
        <dbReference type="ChEBI" id="CHEBI:16810"/>
        <dbReference type="ChEBI" id="CHEBI:29985"/>
        <dbReference type="ChEBI" id="CHEBI:57766"/>
        <dbReference type="ChEBI" id="CHEBI:57980"/>
        <dbReference type="EC" id="2.6.1.9"/>
    </reaction>
</comment>
<keyword evidence="9" id="KW-0028">Amino-acid biosynthesis</keyword>
<name>A0A976X4G9_9LACO</name>
<dbReference type="PROSITE" id="PS00599">
    <property type="entry name" value="AA_TRANSFER_CLASS_2"/>
    <property type="match status" value="1"/>
</dbReference>
<feature type="domain" description="Aminotransferase class I/classII large" evidence="10">
    <location>
        <begin position="29"/>
        <end position="346"/>
    </location>
</feature>
<keyword evidence="11" id="KW-0614">Plasmid</keyword>
<evidence type="ECO:0000256" key="8">
    <source>
        <dbReference type="ARBA" id="ARBA00047481"/>
    </source>
</evidence>
<keyword evidence="4 9" id="KW-0032">Aminotransferase</keyword>
<dbReference type="Pfam" id="PF00155">
    <property type="entry name" value="Aminotran_1_2"/>
    <property type="match status" value="1"/>
</dbReference>
<dbReference type="EC" id="2.6.1.9" evidence="9"/>
<dbReference type="RefSeq" id="WP_260115742.1">
    <property type="nucleotide sequence ID" value="NZ_CP093360.1"/>
</dbReference>
<keyword evidence="6 9" id="KW-0663">Pyridoxal phosphate</keyword>
<dbReference type="GO" id="GO:0004400">
    <property type="term" value="F:histidinol-phosphate transaminase activity"/>
    <property type="evidence" value="ECO:0007669"/>
    <property type="project" value="UniProtKB-UniRule"/>
</dbReference>
<evidence type="ECO:0000256" key="9">
    <source>
        <dbReference type="HAMAP-Rule" id="MF_01023"/>
    </source>
</evidence>
<dbReference type="PANTHER" id="PTHR43643">
    <property type="entry name" value="HISTIDINOL-PHOSPHATE AMINOTRANSFERASE 2"/>
    <property type="match status" value="1"/>
</dbReference>
<geneLocation type="plasmid" evidence="11 12">
    <name>p1unnamed</name>
</geneLocation>
<comment type="similarity">
    <text evidence="9">Belongs to the class-II pyridoxal-phosphate-dependent aminotransferase family. Histidinol-phosphate aminotransferase subfamily.</text>
</comment>
<dbReference type="InterPro" id="IPR015421">
    <property type="entry name" value="PyrdxlP-dep_Trfase_major"/>
</dbReference>
<accession>A0A976X4G9</accession>
<dbReference type="Proteomes" id="UP000831181">
    <property type="component" value="Plasmid p1unnamed"/>
</dbReference>
<evidence type="ECO:0000259" key="10">
    <source>
        <dbReference type="Pfam" id="PF00155"/>
    </source>
</evidence>
<evidence type="ECO:0000256" key="2">
    <source>
        <dbReference type="ARBA" id="ARBA00005011"/>
    </source>
</evidence>
<reference evidence="11" key="1">
    <citation type="journal article" date="2022" name="Int. J. Syst. Evol. Microbiol.">
        <title>Apilactobacillus apisilvae sp. nov., Nicolia spurrieriana gen. nov. sp. nov., Bombilactobacillus folatiphilus sp. nov. and Bombilactobacillus thymidiniphilus sp. nov., four new lactic acid bacterial isolates from stingless bees Tetragonula carbonaria and Austroplebeia australis.</title>
        <authorList>
            <person name="Oliphant S.A."/>
            <person name="Watson-Haigh N.S."/>
            <person name="Sumby K.M."/>
            <person name="Gardner J."/>
            <person name="Groom S."/>
            <person name="Jiranek V."/>
        </authorList>
    </citation>
    <scope>NUCLEOTIDE SEQUENCE</scope>
    <source>
        <strain evidence="11">SGEP1_A5</strain>
    </source>
</reference>
<comment type="pathway">
    <text evidence="2 9">Amino-acid biosynthesis; L-histidine biosynthesis; L-histidine from 5-phospho-alpha-D-ribose 1-diphosphate: step 7/9.</text>
</comment>
<dbReference type="InterPro" id="IPR005861">
    <property type="entry name" value="HisP_aminotrans"/>
</dbReference>
<evidence type="ECO:0000313" key="11">
    <source>
        <dbReference type="EMBL" id="UQS85933.1"/>
    </source>
</evidence>
<dbReference type="KEGG" id="lbe:MOO44_01025"/>
<keyword evidence="5 9" id="KW-0808">Transferase</keyword>
<evidence type="ECO:0000256" key="3">
    <source>
        <dbReference type="ARBA" id="ARBA00011738"/>
    </source>
</evidence>
<proteinExistence type="inferred from homology"/>
<dbReference type="EMBL" id="CP093360">
    <property type="protein sequence ID" value="UQS85933.1"/>
    <property type="molecule type" value="Genomic_DNA"/>
</dbReference>
<dbReference type="InterPro" id="IPR050106">
    <property type="entry name" value="HistidinolP_aminotransfase"/>
</dbReference>